<organism evidence="1 2">
    <name type="scientific">Candidatus Liberibacter ctenarytainae</name>
    <dbReference type="NCBI Taxonomy" id="2020335"/>
    <lineage>
        <taxon>Bacteria</taxon>
        <taxon>Pseudomonadati</taxon>
        <taxon>Pseudomonadota</taxon>
        <taxon>Alphaproteobacteria</taxon>
        <taxon>Hyphomicrobiales</taxon>
        <taxon>Rhizobiaceae</taxon>
        <taxon>Liberibacter</taxon>
    </lineage>
</organism>
<gene>
    <name evidence="1" type="ORF">EU981_02570</name>
</gene>
<dbReference type="AlphaFoldDB" id="A0A937AF68"/>
<dbReference type="Proteomes" id="UP000736856">
    <property type="component" value="Unassembled WGS sequence"/>
</dbReference>
<name>A0A937AF68_9HYPH</name>
<comment type="caution">
    <text evidence="1">The sequence shown here is derived from an EMBL/GenBank/DDBJ whole genome shotgun (WGS) entry which is preliminary data.</text>
</comment>
<accession>A0A937AF68</accession>
<protein>
    <submittedName>
        <fullName evidence="1">Uncharacterized protein</fullName>
    </submittedName>
</protein>
<evidence type="ECO:0000313" key="2">
    <source>
        <dbReference type="Proteomes" id="UP000736856"/>
    </source>
</evidence>
<dbReference type="EMBL" id="SEOL01000004">
    <property type="protein sequence ID" value="MBL0848963.1"/>
    <property type="molecule type" value="Genomic_DNA"/>
</dbReference>
<reference evidence="1" key="1">
    <citation type="submission" date="2019-02" db="EMBL/GenBank/DDBJ databases">
        <title>A novel Candidatus Liberibacter species associated with the New Zealand native fuchsia psyllid, Ctenarytaina fuchsiae.</title>
        <authorList>
            <person name="Thompson S.M."/>
            <person name="Jorgensen N."/>
            <person name="David C."/>
            <person name="Bulman S.R."/>
            <person name="Smith G.R."/>
        </authorList>
    </citation>
    <scope>NUCLEOTIDE SEQUENCE</scope>
    <source>
        <strain evidence="1">Oxford</strain>
    </source>
</reference>
<proteinExistence type="predicted"/>
<sequence>MKILALLNMVCDLMGLSQIDTISGDHDENTALLVALLQQSGAEVSVRIDWPQFLCSTIINHVPFNLPEDFHRPLRDGAVMMRDHSFARQVMTVADWQIVHKNSRSPWYWINDKVLHLTINDRAILRYFSKNWVMSSQNDQKSMITSDDDLIKLPTYLLIKDIIWRWRRSQGLDFSNQLQEFETSFAAEKLLLFGT</sequence>
<evidence type="ECO:0000313" key="1">
    <source>
        <dbReference type="EMBL" id="MBL0848963.1"/>
    </source>
</evidence>